<evidence type="ECO:0000259" key="7">
    <source>
        <dbReference type="Pfam" id="PF18537"/>
    </source>
</evidence>
<gene>
    <name evidence="9" type="primary">cdhC</name>
    <name evidence="9" type="ORF">COV72_04115</name>
</gene>
<dbReference type="GO" id="GO:0046872">
    <property type="term" value="F:metal ion binding"/>
    <property type="evidence" value="ECO:0007669"/>
    <property type="project" value="UniProtKB-KW"/>
</dbReference>
<dbReference type="NCBIfam" id="NF007078">
    <property type="entry name" value="PRK09529.1"/>
    <property type="match status" value="1"/>
</dbReference>
<dbReference type="Gene3D" id="1.10.8.190">
    <property type="entry name" value="Carbon monoxide dehydrogenase alpha subunit. Chain M, domain 1"/>
    <property type="match status" value="1"/>
</dbReference>
<evidence type="ECO:0000256" key="4">
    <source>
        <dbReference type="ARBA" id="ARBA00022723"/>
    </source>
</evidence>
<dbReference type="GO" id="GO:0043884">
    <property type="term" value="F:CO-methylating acetyl-CoA synthase activity"/>
    <property type="evidence" value="ECO:0007669"/>
    <property type="project" value="UniProtKB-EC"/>
</dbReference>
<dbReference type="Proteomes" id="UP000229641">
    <property type="component" value="Unassembled WGS sequence"/>
</dbReference>
<dbReference type="Gene3D" id="3.30.1650.10">
    <property type="entry name" value="Bifunctional carbon monoxide dehydrogenase/acetyl-coa synthase(codh/acs), Chain M, domain 3"/>
    <property type="match status" value="1"/>
</dbReference>
<dbReference type="Pfam" id="PF03598">
    <property type="entry name" value="CdhC"/>
    <property type="match status" value="1"/>
</dbReference>
<dbReference type="Pfam" id="PF19436">
    <property type="entry name" value="ACS_CODH_B_C"/>
    <property type="match status" value="1"/>
</dbReference>
<evidence type="ECO:0000313" key="10">
    <source>
        <dbReference type="Proteomes" id="UP000229641"/>
    </source>
</evidence>
<reference evidence="9 10" key="1">
    <citation type="submission" date="2017-09" db="EMBL/GenBank/DDBJ databases">
        <title>Depth-based differentiation of microbial function through sediment-hosted aquifers and enrichment of novel symbionts in the deep terrestrial subsurface.</title>
        <authorList>
            <person name="Probst A.J."/>
            <person name="Ladd B."/>
            <person name="Jarett J.K."/>
            <person name="Geller-Mcgrath D.E."/>
            <person name="Sieber C.M."/>
            <person name="Emerson J.B."/>
            <person name="Anantharaman K."/>
            <person name="Thomas B.C."/>
            <person name="Malmstrom R."/>
            <person name="Stieglmeier M."/>
            <person name="Klingl A."/>
            <person name="Woyke T."/>
            <person name="Ryan C.M."/>
            <person name="Banfield J.F."/>
        </authorList>
    </citation>
    <scope>NUCLEOTIDE SEQUENCE [LARGE SCALE GENOMIC DNA]</scope>
    <source>
        <strain evidence="9">CG11_big_fil_rev_8_21_14_0_20_42_13</strain>
    </source>
</reference>
<feature type="domain" description="Carbon monoxide dehydrogenase subunit alpha ,N-terminal" evidence="7">
    <location>
        <begin position="16"/>
        <end position="120"/>
    </location>
</feature>
<evidence type="ECO:0000259" key="8">
    <source>
        <dbReference type="Pfam" id="PF19436"/>
    </source>
</evidence>
<dbReference type="PANTHER" id="PTHR42281">
    <property type="match status" value="1"/>
</dbReference>
<dbReference type="SUPFAM" id="SSF56821">
    <property type="entry name" value="Prismane protein-like"/>
    <property type="match status" value="1"/>
</dbReference>
<dbReference type="Gene3D" id="3.40.50.2030">
    <property type="match status" value="1"/>
</dbReference>
<dbReference type="InterPro" id="IPR016099">
    <property type="entry name" value="Prismane-like_a/b-sand"/>
</dbReference>
<dbReference type="NCBIfam" id="NF040764">
    <property type="entry name" value="CODH_ACS_al_bet"/>
    <property type="match status" value="1"/>
</dbReference>
<feature type="domain" description="CO dehydrogenase/acetyl-CoA synthase complex beta subunit C-terminal" evidence="8">
    <location>
        <begin position="492"/>
        <end position="735"/>
    </location>
</feature>
<keyword evidence="3" id="KW-0808">Transferase</keyword>
<dbReference type="EMBL" id="PCWA01000063">
    <property type="protein sequence ID" value="PIQ89241.1"/>
    <property type="molecule type" value="Genomic_DNA"/>
</dbReference>
<dbReference type="NCBIfam" id="NF003379">
    <property type="entry name" value="PRK04456.1"/>
    <property type="match status" value="1"/>
</dbReference>
<dbReference type="InterPro" id="IPR045822">
    <property type="entry name" value="ACS_CODH_B_C"/>
</dbReference>
<organism evidence="9 10">
    <name type="scientific">Candidatus Ghiorseimicrobium undicola</name>
    <dbReference type="NCBI Taxonomy" id="1974746"/>
    <lineage>
        <taxon>Bacteria</taxon>
        <taxon>Pseudomonadati</taxon>
        <taxon>Candidatus Omnitrophota</taxon>
        <taxon>Candidatus Ghiorseimicrobium</taxon>
    </lineage>
</organism>
<keyword evidence="5" id="KW-0408">Iron</keyword>
<dbReference type="Pfam" id="PF18537">
    <property type="entry name" value="CODH_A_N"/>
    <property type="match status" value="1"/>
</dbReference>
<evidence type="ECO:0000256" key="1">
    <source>
        <dbReference type="ARBA" id="ARBA00012244"/>
    </source>
</evidence>
<proteinExistence type="predicted"/>
<evidence type="ECO:0000256" key="6">
    <source>
        <dbReference type="ARBA" id="ARBA00023014"/>
    </source>
</evidence>
<evidence type="ECO:0000256" key="3">
    <source>
        <dbReference type="ARBA" id="ARBA00022679"/>
    </source>
</evidence>
<dbReference type="InterPro" id="IPR041350">
    <property type="entry name" value="CODH_A_N"/>
</dbReference>
<comment type="caution">
    <text evidence="9">The sequence shown here is derived from an EMBL/GenBank/DDBJ whole genome shotgun (WGS) entry which is preliminary data.</text>
</comment>
<dbReference type="PANTHER" id="PTHR42281:SF1">
    <property type="entry name" value="ACETYL-COA DECARBONYLASE_SYNTHASE COMPLEX SUBUNIT BETA 1"/>
    <property type="match status" value="1"/>
</dbReference>
<dbReference type="GO" id="GO:0051536">
    <property type="term" value="F:iron-sulfur cluster binding"/>
    <property type="evidence" value="ECO:0007669"/>
    <property type="project" value="UniProtKB-KW"/>
</dbReference>
<keyword evidence="2" id="KW-0533">Nickel</keyword>
<protein>
    <recommendedName>
        <fullName evidence="1">CO-methylating acetyl-CoA synthase</fullName>
        <ecNumber evidence="1">2.3.1.169</ecNumber>
    </recommendedName>
</protein>
<evidence type="ECO:0000313" key="9">
    <source>
        <dbReference type="EMBL" id="PIQ89241.1"/>
    </source>
</evidence>
<sequence length="735" mass="81169">MAIDGAKISVEAASGLIKQTIKEKGEKIAIGFPDTAFYLPFINALLSKEIKDISQLQDIIDAAKTFIHSPTTETMAGSVSISAVFRPEKLVKEKDDLNKALNSGIAAIISSEIIEAIRYLDGKPYSDGWQGFIGDAVYRSLGLVLVDGRMPAVCVILGAAPDSKIATDIIRELQSKNILTLLVGKSRGVTFKSQLEENKVSLGLESYVVPIGPNTTSLIYAVNFVSRVALSFGGVKRGDVSGLLKYIKERMPVFVIALGELDSLKVSALAAIIRLGLPVVTDQDVWEIEECDTTIHEALVTVDDYADIVSKAIEMRGIKIKVDKIDIPVNYSAAFEGERIRKENMYVEFGGGRSKSFEFVRSRKMDEIKDGEIKLIGKDINEMLECNSYPLGIIVDVAGRNMEDDFEPVLERQIHRFLNYAMGVFHIGQRDMNWIRISKDAQKAGLDLRHFGKILHAKFHNEYSSIVDKIAVTLLTSVEEINKILPEVRSSYKKRDERLKNMKDDTVDTFYSCLLCTSFAPNHVCVITPERMGLCGAISWLDAKASFEISPTGGNRPIERKDCVDTAKGMWNGINEFVYNNSNKTIEKLSLYSLMDSPMSSCGCFECVVAVIPEANGVIIVNREYPGMTPIGMKFTTLAGSVGGGQQTPGFMGIAKKYITSQRFISAEGGLKRVVWMPKALKDTIGPELEQRVKEISEPGLVDKIADETICTEVPELLDFLQKVKHPVLSLEPLM</sequence>
<dbReference type="InterPro" id="IPR011254">
    <property type="entry name" value="Prismane-like_sf"/>
</dbReference>
<keyword evidence="4" id="KW-0479">Metal-binding</keyword>
<accession>A0A2H0LXX4</accession>
<dbReference type="Gene3D" id="3.40.1470.10">
    <property type="entry name" value="Bifunctional carbon monoxide dehydrogenase/acetyl-coa synthase(codh/acs), Chain M, domain 5"/>
    <property type="match status" value="1"/>
</dbReference>
<dbReference type="GO" id="GO:0043885">
    <property type="term" value="F:anaerobic carbon-monoxide dehydrogenase activity"/>
    <property type="evidence" value="ECO:0007669"/>
    <property type="project" value="InterPro"/>
</dbReference>
<evidence type="ECO:0000256" key="5">
    <source>
        <dbReference type="ARBA" id="ARBA00023004"/>
    </source>
</evidence>
<dbReference type="GO" id="GO:0006084">
    <property type="term" value="P:acetyl-CoA metabolic process"/>
    <property type="evidence" value="ECO:0007669"/>
    <property type="project" value="InterPro"/>
</dbReference>
<dbReference type="AlphaFoldDB" id="A0A2H0LXX4"/>
<dbReference type="InterPro" id="IPR038571">
    <property type="entry name" value="CO_DH/Ac-CoA_synth_bsu_3_sf"/>
</dbReference>
<keyword evidence="6" id="KW-0411">Iron-sulfur</keyword>
<dbReference type="Gene3D" id="3.40.970.20">
    <property type="entry name" value="Carbon monoxide dehydrogenase alpha subunit. Chain D, domain 4"/>
    <property type="match status" value="1"/>
</dbReference>
<dbReference type="EC" id="2.3.1.169" evidence="1"/>
<dbReference type="InterPro" id="IPR004461">
    <property type="entry name" value="CO_DH/Ac-CoA_synth_bsu"/>
</dbReference>
<name>A0A2H0LXX4_9BACT</name>
<evidence type="ECO:0000256" key="2">
    <source>
        <dbReference type="ARBA" id="ARBA00022596"/>
    </source>
</evidence>
<dbReference type="NCBIfam" id="TIGR00316">
    <property type="entry name" value="cdhC"/>
    <property type="match status" value="1"/>
</dbReference>